<evidence type="ECO:0000259" key="9">
    <source>
        <dbReference type="PROSITE" id="PS51034"/>
    </source>
</evidence>
<feature type="domain" description="EGF-like" evidence="8">
    <location>
        <begin position="4824"/>
        <end position="4862"/>
    </location>
</feature>
<protein>
    <recommendedName>
        <fullName evidence="12">EGF-like domain-containing protein</fullName>
    </recommendedName>
</protein>
<feature type="domain" description="EGF-like" evidence="8">
    <location>
        <begin position="5030"/>
        <end position="5068"/>
    </location>
</feature>
<feature type="domain" description="EGF-like" evidence="8">
    <location>
        <begin position="3559"/>
        <end position="3597"/>
    </location>
</feature>
<feature type="domain" description="WAP" evidence="10">
    <location>
        <begin position="1290"/>
        <end position="1341"/>
    </location>
</feature>
<name>A0A2A4JSQ0_HELVI</name>
<feature type="domain" description="EGF-like" evidence="8">
    <location>
        <begin position="2892"/>
        <end position="2934"/>
    </location>
</feature>
<feature type="domain" description="EGF-like" evidence="8">
    <location>
        <begin position="2410"/>
        <end position="2449"/>
    </location>
</feature>
<dbReference type="SUPFAM" id="SSF90148">
    <property type="entry name" value="DPY module"/>
    <property type="match status" value="13"/>
</dbReference>
<feature type="domain" description="EGF-like" evidence="8">
    <location>
        <begin position="220"/>
        <end position="259"/>
    </location>
</feature>
<keyword evidence="3" id="KW-0677">Repeat</keyword>
<keyword evidence="4 6" id="KW-1015">Disulfide bond</keyword>
<feature type="domain" description="EGF-like" evidence="8">
    <location>
        <begin position="717"/>
        <end position="753"/>
    </location>
</feature>
<feature type="domain" description="EGF-like" evidence="8">
    <location>
        <begin position="6498"/>
        <end position="6535"/>
    </location>
</feature>
<feature type="domain" description="EGF-like" evidence="8">
    <location>
        <begin position="7376"/>
        <end position="7414"/>
    </location>
</feature>
<feature type="domain" description="EGF-like" evidence="8">
    <location>
        <begin position="260"/>
        <end position="299"/>
    </location>
</feature>
<feature type="domain" description="EGF-like" evidence="8">
    <location>
        <begin position="5799"/>
        <end position="5836"/>
    </location>
</feature>
<feature type="domain" description="EGF-like" evidence="8">
    <location>
        <begin position="3453"/>
        <end position="3492"/>
    </location>
</feature>
<dbReference type="GO" id="GO:0030414">
    <property type="term" value="F:peptidase inhibitor activity"/>
    <property type="evidence" value="ECO:0007669"/>
    <property type="project" value="InterPro"/>
</dbReference>
<feature type="domain" description="EGF-like" evidence="8">
    <location>
        <begin position="4510"/>
        <end position="4548"/>
    </location>
</feature>
<feature type="domain" description="EGF-like" evidence="8">
    <location>
        <begin position="5135"/>
        <end position="5173"/>
    </location>
</feature>
<dbReference type="SUPFAM" id="SSF57196">
    <property type="entry name" value="EGF/Laminin"/>
    <property type="match status" value="4"/>
</dbReference>
<feature type="domain" description="EGF-like" evidence="8">
    <location>
        <begin position="180"/>
        <end position="217"/>
    </location>
</feature>
<dbReference type="PROSITE" id="PS00010">
    <property type="entry name" value="ASX_HYDROXYL"/>
    <property type="match status" value="3"/>
</dbReference>
<dbReference type="FunFam" id="2.10.25.10:FF:000038">
    <property type="entry name" value="Fibrillin 2"/>
    <property type="match status" value="1"/>
</dbReference>
<feature type="domain" description="ZP" evidence="9">
    <location>
        <begin position="7433"/>
        <end position="7674"/>
    </location>
</feature>
<dbReference type="InterPro" id="IPR008197">
    <property type="entry name" value="WAP_dom"/>
</dbReference>
<sequence>MIGDPYKSGCEVEEMPEEKRLCRADDDCANTLACLNSTCLSPCTSVSCGLNAFCEVENHAAWCRCNPGYTKPEGGKCISGCDTYSCGSGAQCIISKTGPTCVCPEGMVGNPFPGGACRRDTCGPGLPCEQPLMCVAGRCRQRCEGVVCGVGASCDQQSGKCICNAFFVGNPDLLCMPPISPPSCEPDCGQNAHCVYGHTNTCKCNRGFTGNPYNTCLPRRQITCAKASCGLNAVCQQTRSHVECLCPPGYIGNPNIQCTDIDECGSRPCGENAICINTPGSFSCICKSRYVGNPYELCSQVSISKCADGSICTCSHNATCPEGFICEKSKCVDVCRTMMCGPKSICEEGNCHCLPGHSGNPNDLQRGCIPDNKCMVDGDCKDSEICFQVAKNVRKCVDSCSKLQCGPNSLCIGANHQAHCICAEGYVGKPTDVKTGCQLIVQETHEPTCNVDSDCNQPEVCISVDGTAKHCFDLCSTIACSANEVCRVIENSPLCECKDGFLWNPLNSNCEQPSTPNCESDNDCEDNKSCQKDVLGVNKCGDSCSLFTCPQNSKCVTKNHKSRCECLAGFGGNPNDRDGCIAINKNQCSDDAQCRENEVCKYVGDAKKCISACQQVICGPNAVCVTNNHIAKCQCPSGPFTGNPNDLIKGCQSVPCIYNADCPPHELCNRITHSCMNACGEDSCGENAVCIAENHKASCQCPNGYKADPIPDVNCKKIEVCNPNPCHSTAICEPRHSSYVCRCPTGYVEDSNGVCKRQDECSNGDEDCPLETICVSSRCVNPCEGACGINSLCKVVNRKAICMCPDGYENIKGNACKKKLLICSSESDCNGDVCSNGQCFTACKNSTQCDPGEACAKNFCITQCSKHTQCGIGQACVGGQCLIGCRSQEDCPSEESCINNKCVNPCLSTRACGPNAICSRINHNTKCECPLGFQGTPTPQQGCVRKPSSCSRSSECPPDHMCIGYLCQVPCQDNSGCAIGEKCSDNRCHKICHSSSNCLHGEHCSSGICIPGCKTSSDCLNSQLCNAGQCQCLPGFELSNDECLNINECVDTPCHPSAQCLDTPGSFKCICSVGAIGDPYTSGCLLPNQCRNDNQCEDSFACIRGKCSNPCQTKTCGLNALCKVVKHRVACACEKGFLGNPLDKKIGCFKVECIDDSDCSSDKFCNTRNNKCSDQCEETYCQGGICTIENHKALCTCLSGYDLVNNVCEDINECSSNPCPLNANCVNNRGSYSCSCANGTVLDTNSGNCRLPGECFSDDDCSDKTKCENHYCIDPCEKSSPCGENAECIVAKHNPICECPTDSQGDPYKQCIKFECTRDSDCSSEEACVNYKCKNSCSIPRACGKNADCLSRNHIGHCSCSSGFTGDPVLGCVPIQYCTDDSRCSSGTKCVDNLCVGVCKNSRDCLNDQLCIQGTCRVTCNSNSTCPDFQFCLNRICTKEVQCTSNEDCADDERCTVGRKGVPQCVKVCERHPCGRQAVCVGKNHQPACSCALGFFGDALQGCKRKECEVDTQCSEDKQCHQNMCKIACLVENSCGENSICSSEKHNHVCYCQPGYTGDPTKGCVKINRCASNPCGNGAECKNLRDKAQCACPAGYVGNPYEEGCRKAQECRFNRDCPPVARCTVVGGIRKCTDACETVKCGANSECVATRHLGQCKCKSGYVGNAASDKGCKLREVSCKERSDCGEDQYCHKGFCKSLCLVDEECGSSEKCYNGQCVNPCKMEKACGLNALCRTDNHVVQCSCPQSFTGNQDIECVRMPRLCGAAGECEDDYMCQDDMCVPKCTSDEECALNERCSKGTCLLTCRVDNDCFLGHICLGNSCQYGCRHDEDCGPDEFCKNNVCQNPCANDINPCGPNAICSVADRKALCTCQEGLIPNPTPNIGCVRAPSLSCRMHTDCATGWRCEDDRCRPACTTDGSQCLQGERCDAGVCRYACTSDEQCSDEEICDGRICVTGCRSHSDCSDQLACVSGQCVDPCTEPATCGANALCLTKDHQPVCTCPPTLFGNPKTVCRRKILPCDQNENCLDGFNCYGGTCQPSCRGDSVCLSNEKCIRGICRVVCNSNEACSKGYICDGRICKQGCRDDNECDINQACLNGQCKDPCGENAVCGICSDCKVQNHRAQCSCSSNYTGNPLVECKKKTMLCDGFCPCDDSGYCVSLCETDPECPCGEKCLNGGCRAVCSVTNKCPERQICLENVCVPGCNYDADCGDDMVCSSKLCVKACQEGTCGKDAACFAIKHRAICKCPSGYTGDPSEECQAYECSNNEDCDADEKCSEGKCKNICLGACGVNAICRALNGNPQCSCPPNYIGNAKVECSKPAAGSCLRNPCGVSARCRDLEDGNYECTCPPNCAGNPHKQCFCGAMEPCAYKSCGTNAECHIGAHGEAQCFCPRNYPNGDPNIECAQERSIVDCRTTGCGINGECLREGAEFVCRCIPGTEGQADVECHTTTECGGHEHCAPTLACIGGRCADPCARGGPCLNGQHCAVVEHQPVCSKVCQCQTSSDCARYPNTFCDGCACIREERHPPTNCAHCRPGVPCDPFSGACMEKPPGTPKVPEPCHSDRDCIETEACFMGLCQNPCEFDNVCGIGANCQPVKQRPMCSCPAGNDGDPAVKCSPKIFGCTRNEDCPLTEACINNACQHPCAIHNPCAPNAVCINTNHGSDCSCTEGFQGNGYVGCVPVVPPGSVCQYDEDCPPELLCDRLNRVCINPCAVNKCGDNAECLPSNHGIECKCSAGFTGNPFLECFQVQGCRSDNECANSEACINGKCGSPCRCGTNAVCDVLNHRASCKCLPGYTGNPQHGCEPPSNPCIPNPCGTNAMCEIDNGNPICFCPKGLTGNPFKNCIPEGNECEPNPCGPYSGCRLIDNKPACFCLPNYEGDPPRQPCRLPNNPCNPSPCGPNTQCTIQSNGFAKCTCSPGYIESPNTIRGCVESRNPCEPNTCGVGARCDPNRSPPCYCPENAIGNPYKSCNRQGYLPPDVLCQPGPCGPNADCYVSGNMEMCFCKTGFSGDPHVGCQPQRSPCTPNPCGPQAICQVNYEGQALCLCPEGSLGDAYGVDGCHSRECEVDDECKLNRACIGYVCRDPCPGACGINAKCRVESHRPVCVCEDGFVGNPLMSCLPPGDQKSNSKKPCNTARCGINAICQDVGDKALCFCPPDFFGDPSVECKPQCTMNSDCSSNEACINKKCTDPCTFNNVCGIGAVCLCSEHTVSCLCPDGYIGDPLTQCLYRPIIIGSDNTTIQPCSPNPCDPNSPCDAYGNQFAICDACVGPNAVNNPACRPECVFNSDCAFNKACLRNKCTDPCPGSCGVNALCSVHYHDPICQCIEEFEGNPYEHCKPIKDPVLTETCDNVRCGANAECEDKNGALTCKCLPNFYGNPYMSCRPECVVNSDCSPEKACLNNKCESPCKDICGIGALCKTVNHHAVCYCPTGNIGDPYVRCQTAIVGPPSLSTCDPSPCGPFSRCLVSSSGFAVCSCLPGHRGVAPMCQPECVSNSDCSQTETCVNQRCSNPCQGSCGVNADCIVVNHNPICSCGPGQTGDPFVACAVAIEPLPTDKNPCVPSPCGPNSVCEIKSNHPVCSCRPNYVGTPPFCRPECVISQECPSNKACINEKCTDPCLGACGNNAKCNVINHTPLCSCLDGYKGDAFVGCVTSRGDTQSPCNPSPCGDNTICTIVNDVARCSCIPPNIGNPYAGGCRPECTLNSDCPNHLACLSNHCRDPCKDLCGVNAECSVTNHVPVCTCFNGYEGEPFSSCRRKSTPSTNFQPCEPSPCGANSECHVVNDRAACSCRAGYLGAPPACRPECSVSSDCPTNKACLGNKCKDPCQHSCGLDARCHVVGHNPICTCPENLPEGDPFIRCYRESITQPAPDPCLPSPCGPHSSCRNEAGRAVCSCEPGTLGAPPSCRPQCVINQDCPLALACLGGNCVNPCVGSCGFNARCIVQNHQPVCSCDEGFSGDPFAGCNPITKHPEPPPNPCSPSPCGANALCKERNGVGSCSCLPEYFGDPYTGCRPECVSNSDCDRNKACSNNRCKDPCPGACGINAECRTVNHSPTCTCLTGYNGNPLVRCEIEIVTESSKIPLDPCQPSPCGPNSLCRVINGHSVCTCESDYIGTPPSCRPECIVSSECPQDKACIKKKCKDPCQDSCGVNARCQVITHNPICTCSPGYTGDPFTQCKLIERDVPSTNPCVPSPCGPNSECRVIGDQAACSCLTNYIGRVPNCRPECTIDPECPSNTACINERCKDPCQGACGVNALCLTINHKPVCSCQQGFTGDATKNCVQIIISSTEMTPTSSPCTPSPCGPNAECREYNGAGACVCSEGYEGDPYSTNGCRRECESNDDCTPNFACTRFKCIDPCPRTCGQLAQCTVENHIPVCTCPRGYTGDPFFQCKEITVSPTPPQNPCEPTPCGPNSQCRQVNMQAVCSCLPNYVGSPPSCRPQCIVNSECDTSKACINQKCDDPCPHSCGLRAHCIVKNHSPICTCPLGMTGDPFTQCYGIPPTTTERPPSCTPSPCGPNSRCQLLASGPACSCLPGYVGSPPSCRPECTINAECPASLACVRQKCEDPCPGSCGVDASCHVLNHVAVCVCNEGYTGDPFARCLPIVEDSTTPAPLDPCNPSPCGANAVCDNGFCTCLADYSGNPYESCRPECTGSQECPRDKACFRNKCRDPCPGTCGQNAKCDVINHIPTCSCMTEYTGNPFTHCRRMEQEKTRPRDPCHPSPCGPNSICKNVDNAAICACLEGFQGSPPACRPECVVSSECPSTKACVNQKCINPCINACGISARCEVINHSPICSCNLGQTGDPFKSCYDIVVPSFEPVDACNPSPCGPNSQCMERNGKANCRCIENYIGQPPNCRPECVINPDCPSNQACVKNKCIDPCPGSCGVNADCIVVSHTVSCSCRERFTGNPFMQCVPEEENAAQPCDPSPCGANAICSQRDGAGSCSCLEGYQGNPYDGCRPECVLSSDCPADKSCIRNKCVDPCPGICGRNAECNVINHVPSCACIKGYTGNPFDQCIKEQQLEFIKPCQPSPCGPNSICRENGGLASCECLPDYRGAPPDCRPECTDSSECPSDRACHRLKCADPCRGTCGIGSHCQVINHSPLCSCPAGMTGDPFKKCFEIAKVENEPIHPCQPNPCGSYSECRPINDSPSCSCIQGYLGAPPNCHPECLVNTDCQSHQACIAERCRNPCEGSCGFRAECRVHDHIPICSCPTGYSGDPFIQCVEMIDIPTTSSDPCNPSPCGSNAICNSGACSCAPEYFGDPYTGCRLECSTNGECSPTRTCQRGKCVDPCPGACGTNAICSVNNHIPSCTCPPATSGDPFNLCTDIQKDINVQISPCSPSPCGPYSECTVSKNGAAACSCKAGHVGSPPSCRPECLVSAECKLQLACIDRRCRDPCEGACGRGARCQVIAHSPICTCNEEYTGDPFSYCYPKPALPPEPINPCESSPCGPNSICMNSGDTPACSCQPGFIGAPPNCRPECTISAECPAALACVAQKCKDPCEQACGPRAICSVVDHRAICACEPGLEGDPFQGCSQSKAKKPNDPCVPSPCGPGALCRVRGAGASCECEPGLRGDPNTGCRPECVADSDCSPSKACIRSHCRDPCQGTCGIGADCETVNHIPLCSCPAGTRGNAFERCYTEKPQPPCTPSPCGPGALCSVVGDSAMCTCPSGTSGDAATTGCRPECVVSSECPRDRACVRNKCINPCPGTCGNGAMCRVFNHAPICWCPPPTTGDPFIDCIETPPKSNDPCDPNPCGAHATCRNGICTYYECTVNDDCSGDRACINRKCTDPCVNACGLNAICTGVRHSPVCSCPVGYTGSPLVRCVMMSSITPVPECVSDNQCPDNAACVNDRCSPLCGPNNCGLNARCIAKQHRALCTCLPGYEGDGYTGCYSVQCHSNNDCPDDESCESGSCVKVCLRIRCGGEAHCVARGHTASCECNAGAHGDPWTGCRRAECVVDDDCSSWLACSHGSCRDPCLGACAQGAICTVVRHLPSCECPRGTQGNPKIECRQVVEPGQCVMDGECGPDLACLQGVCKNPCEPTSCGIRAECRVTNTLPFRTLVCECPKPLVGDASVQCNPRGECSSDSECASEEHCVNRACVSACSDISCGPGAECRASAHRATCACVPPLQGNPQIGCTLGTPGVECTSDTECGGAEACVSRRCVSACAGACGTGALCDAAQHRARCHCPPGTAGDPSRICYTPECTSDDNCPFDKSCVNGYCQDPCTLGTPCGRDANCVAVAHIASCRCPPGTQGDPRRACVSAICLYNEDCDDTQVCNRLNRVCQPACSDQSCAPDALCTTRNHRAICTCPAGRTGDPYGRGCTTQHDATECITDSDCSAPFACVNARCTDLCLGNPCDSGLICKIVDVLPLRAVACVCPDGGRVAPDNGCRAPPDAECSVDSECANSQTCRRGSCVESCRADPCGQNAICDSIDHTSHCTCAPGYTGNPRTECNTIPRQPTFFECYNDDECGSERACVDRACVNPCNDACGLGALCRIINHKPQCSCPRGYSGNAYTRCTPPSDKSVIPVGCKANSECPLSQACVNGACADPCACGPNAECTVVRHHPVCFCEREYSGNPYVGCTKVGCTSDSDCPDSDTCYNGACVNPCVVDAPCAISAECFGKAHRPNCRCPAGTTGNPYTRCQAAECEIDNDCNDDSVCVKGSCRNACSSDGRSPCANNAECFARNHAASCKCPTALPLGDPLVHCLKVDVVGEPECRMDSDCPSGYACLRDECREACNELKPCSGNARCTVSDSVPFRTLICRCPDGYIPEEGGNCKPAQLPALSCSSDQDCGDHESCVNRICRNPCNCGENAECFVQNHRPICSCREGYEGDPYRRCHIVGCRGNSECPSHQACINGNCISPCLLNSTCGPNAECYVERNLPMCRCRPGFEGDVYLGCNAIECRSNGDCPQDKQCRAHRCVNPCLSEHTCGTRATCLVRNHIAVCKCEHGYTGSPYIECKPQITAECYVDADCPSRLACLSSRCVNPCSELRPCAIPAQCEVSPTLPVRTMLCTCPPGYVSSGGGVCRPATTIEDVICTTDDNCTTNNACITSFCKNPCECGPNSDCQIKEHKPVCACQPGFIGDARTGCYKVLCQSDSQCADDETCFNSRCIPACSVDSNTCGDSAECYGNEHRASCRCKIGTIGNPSIACTPIGCRSDSDCPVDKSCINSKCVNPCNATTCNDPAECRVHNHEVHCVCPPGYQSTEDGCLSTRQPQCNTDIDCPSGTACLNAKCVNPCLEIKPCGTNAECKVVDTVAVRTMICECVPGYKGNALVECTPNKRPIPECIQGQGIDSDGDCVPCREEDGRVLDARGRCVCDATRGYVPRGDKCEQRGCRADAQCEDRERCINGTCVDACRAEPCGTSATCDAVGHRSHCTCIAGYTGNPRVHCNTTNPPVYRTDFPLPDMQVHCLADGVRVSLKIKDFNGVLYVKSYSKDERCRLAVDTPKDEETIVDFTVHFGECGLVHVNGLASFVLVMQKHPKLVTSNAKAFHIKCIYQTGEQNVTLAFNVSMLTTAGTIANTGPPPTCSMRIVSRSGSQVSSAEIGENLVLQVDVQPSNIYGGFARSCIAKTSEVATNVENEYPVTDADGCATDPSIFGEWERSEDGSVLRVAFNAFKFPSSDNIRFQCNIRVCFGKCQPVNCRGADAFGKRRKREAIDSSAASSPAGQFREEVTVESNQILTLQRRDPSQVARQRDAGGAAGAGAGEVCVSAAGLAVALALTALLALVAVAAAVACWLVAWRRARPPPAPLPHPADFPNPLFQR</sequence>
<feature type="domain" description="EGF-like" evidence="8">
    <location>
        <begin position="2981"/>
        <end position="3020"/>
    </location>
</feature>
<proteinExistence type="predicted"/>
<evidence type="ECO:0000256" key="5">
    <source>
        <dbReference type="ARBA" id="ARBA00023180"/>
    </source>
</evidence>
<dbReference type="InterPro" id="IPR000742">
    <property type="entry name" value="EGF"/>
</dbReference>
<dbReference type="InterPro" id="IPR018097">
    <property type="entry name" value="EGF_Ca-bd_CS"/>
</dbReference>
<dbReference type="SMART" id="SM00274">
    <property type="entry name" value="FOLN"/>
    <property type="match status" value="39"/>
</dbReference>
<comment type="caution">
    <text evidence="6">Lacks conserved residue(s) required for the propagation of feature annotation.</text>
</comment>
<feature type="domain" description="EGF-like" evidence="8">
    <location>
        <begin position="5448"/>
        <end position="5486"/>
    </location>
</feature>
<evidence type="ECO:0008006" key="12">
    <source>
        <dbReference type="Google" id="ProtNLM"/>
    </source>
</evidence>
<reference evidence="11" key="1">
    <citation type="submission" date="2017-09" db="EMBL/GenBank/DDBJ databases">
        <title>Contemporary evolution of a Lepidopteran species, Heliothis virescens, in response to modern agricultural practices.</title>
        <authorList>
            <person name="Fritz M.L."/>
            <person name="Deyonke A.M."/>
            <person name="Papanicolaou A."/>
            <person name="Micinski S."/>
            <person name="Westbrook J."/>
            <person name="Gould F."/>
        </authorList>
    </citation>
    <scope>NUCLEOTIDE SEQUENCE [LARGE SCALE GENOMIC DNA]</scope>
    <source>
        <strain evidence="11">HvINT-</strain>
        <tissue evidence="11">Whole body</tissue>
    </source>
</reference>
<feature type="disulfide bond" evidence="6">
    <location>
        <begin position="4040"/>
        <end position="4050"/>
    </location>
</feature>
<dbReference type="InterPro" id="IPR003645">
    <property type="entry name" value="Fol_N"/>
</dbReference>
<feature type="domain" description="EGF-like" evidence="8">
    <location>
        <begin position="3977"/>
        <end position="4016"/>
    </location>
</feature>
<dbReference type="PROSITE" id="PS01187">
    <property type="entry name" value="EGF_CA"/>
    <property type="match status" value="3"/>
</dbReference>
<evidence type="ECO:0000259" key="8">
    <source>
        <dbReference type="PROSITE" id="PS50026"/>
    </source>
</evidence>
<evidence type="ECO:0000256" key="7">
    <source>
        <dbReference type="SAM" id="Phobius"/>
    </source>
</evidence>
<feature type="disulfide bond" evidence="6">
    <location>
        <begin position="6501"/>
        <end position="6511"/>
    </location>
</feature>
<feature type="domain" description="EGF-like" evidence="8">
    <location>
        <begin position="5551"/>
        <end position="5590"/>
    </location>
</feature>
<dbReference type="InterPro" id="IPR001507">
    <property type="entry name" value="ZP_dom"/>
</dbReference>
<feature type="domain" description="EGF-like" evidence="8">
    <location>
        <begin position="5342"/>
        <end position="5381"/>
    </location>
</feature>
<keyword evidence="5" id="KW-0325">Glycoprotein</keyword>
<feature type="domain" description="EGF-like" evidence="8">
    <location>
        <begin position="1566"/>
        <end position="1606"/>
    </location>
</feature>
<feature type="domain" description="EGF-like" evidence="8">
    <location>
        <begin position="4189"/>
        <end position="4227"/>
    </location>
</feature>
<feature type="disulfide bond" evidence="6">
    <location>
        <begin position="3621"/>
        <end position="3631"/>
    </location>
</feature>
<feature type="domain" description="EGF-like" evidence="8">
    <location>
        <begin position="3872"/>
        <end position="3910"/>
    </location>
</feature>
<dbReference type="Pfam" id="PF00008">
    <property type="entry name" value="EGF"/>
    <property type="match status" value="1"/>
</dbReference>
<dbReference type="InterPro" id="IPR009030">
    <property type="entry name" value="Growth_fac_rcpt_cys_sf"/>
</dbReference>
<dbReference type="InterPro" id="IPR001881">
    <property type="entry name" value="EGF-like_Ca-bd_dom"/>
</dbReference>
<feature type="domain" description="EGF-like" evidence="8">
    <location>
        <begin position="2322"/>
        <end position="2354"/>
    </location>
</feature>
<feature type="domain" description="EGF-like" evidence="8">
    <location>
        <begin position="2809"/>
        <end position="2848"/>
    </location>
</feature>
<evidence type="ECO:0000256" key="1">
    <source>
        <dbReference type="ARBA" id="ARBA00022536"/>
    </source>
</evidence>
<dbReference type="SMART" id="SM00179">
    <property type="entry name" value="EGF_CA"/>
    <property type="match status" value="12"/>
</dbReference>
<dbReference type="EMBL" id="NWSH01000646">
    <property type="protein sequence ID" value="PCG75041.1"/>
    <property type="molecule type" value="Genomic_DNA"/>
</dbReference>
<dbReference type="SMART" id="SM00289">
    <property type="entry name" value="WR1"/>
    <property type="match status" value="15"/>
</dbReference>
<feature type="domain" description="EGF-like" evidence="8">
    <location>
        <begin position="4248"/>
        <end position="4285"/>
    </location>
</feature>
<feature type="domain" description="EGF-like" evidence="8">
    <location>
        <begin position="4144"/>
        <end position="4181"/>
    </location>
</feature>
<feature type="domain" description="EGF-like" evidence="8">
    <location>
        <begin position="3132"/>
        <end position="3171"/>
    </location>
</feature>
<feature type="transmembrane region" description="Helical" evidence="7">
    <location>
        <begin position="7740"/>
        <end position="7765"/>
    </location>
</feature>
<dbReference type="CDD" id="cd00054">
    <property type="entry name" value="EGF_CA"/>
    <property type="match status" value="1"/>
</dbReference>
<dbReference type="PROSITE" id="PS01186">
    <property type="entry name" value="EGF_2"/>
    <property type="match status" value="35"/>
</dbReference>
<dbReference type="Pfam" id="PF21164">
    <property type="entry name" value="Dumpy_DPY"/>
    <property type="match status" value="22"/>
</dbReference>
<organism evidence="11">
    <name type="scientific">Heliothis virescens</name>
    <name type="common">Tobacco budworm moth</name>
    <dbReference type="NCBI Taxonomy" id="7102"/>
    <lineage>
        <taxon>Eukaryota</taxon>
        <taxon>Metazoa</taxon>
        <taxon>Ecdysozoa</taxon>
        <taxon>Arthropoda</taxon>
        <taxon>Hexapoda</taxon>
        <taxon>Insecta</taxon>
        <taxon>Pterygota</taxon>
        <taxon>Neoptera</taxon>
        <taxon>Endopterygota</taxon>
        <taxon>Lepidoptera</taxon>
        <taxon>Glossata</taxon>
        <taxon>Ditrysia</taxon>
        <taxon>Noctuoidea</taxon>
        <taxon>Noctuidae</taxon>
        <taxon>Heliothinae</taxon>
        <taxon>Heliothis</taxon>
    </lineage>
</organism>
<evidence type="ECO:0000313" key="11">
    <source>
        <dbReference type="EMBL" id="PCG75041.1"/>
    </source>
</evidence>
<evidence type="ECO:0000256" key="3">
    <source>
        <dbReference type="ARBA" id="ARBA00022737"/>
    </source>
</evidence>
<feature type="domain" description="EGF-like" evidence="8">
    <location>
        <begin position="1210"/>
        <end position="1246"/>
    </location>
</feature>
<evidence type="ECO:0000256" key="2">
    <source>
        <dbReference type="ARBA" id="ARBA00022729"/>
    </source>
</evidence>
<feature type="domain" description="EGF-like" evidence="8">
    <location>
        <begin position="3618"/>
        <end position="3652"/>
    </location>
</feature>
<dbReference type="FunFam" id="2.10.25.10:FF:000526">
    <property type="entry name" value="Dumpy, isoform J"/>
    <property type="match status" value="1"/>
</dbReference>
<evidence type="ECO:0000256" key="4">
    <source>
        <dbReference type="ARBA" id="ARBA00023157"/>
    </source>
</evidence>
<dbReference type="PROSITE" id="PS50026">
    <property type="entry name" value="EGF_3"/>
    <property type="match status" value="45"/>
</dbReference>
<feature type="domain" description="EGF-like" evidence="8">
    <location>
        <begin position="2643"/>
        <end position="2682"/>
    </location>
</feature>
<keyword evidence="7" id="KW-0812">Transmembrane</keyword>
<evidence type="ECO:0000256" key="6">
    <source>
        <dbReference type="PROSITE-ProRule" id="PRU00076"/>
    </source>
</evidence>
<feature type="domain" description="EGF-like" evidence="8">
    <location>
        <begin position="4719"/>
        <end position="4757"/>
    </location>
</feature>
<accession>A0A2A4JSQ0</accession>
<feature type="disulfide bond" evidence="6">
    <location>
        <begin position="4147"/>
        <end position="4157"/>
    </location>
</feature>
<feature type="domain" description="EGF-like" evidence="8">
    <location>
        <begin position="4405"/>
        <end position="4443"/>
    </location>
</feature>
<keyword evidence="7" id="KW-0472">Membrane</keyword>
<dbReference type="PANTHER" id="PTHR22963:SF39">
    <property type="entry name" value="DUMPY"/>
    <property type="match status" value="1"/>
</dbReference>
<feature type="domain" description="EGF-like" evidence="8">
    <location>
        <begin position="2850"/>
        <end position="2886"/>
    </location>
</feature>
<evidence type="ECO:0000259" key="10">
    <source>
        <dbReference type="PROSITE" id="PS51390"/>
    </source>
</evidence>
<dbReference type="PANTHER" id="PTHR22963">
    <property type="entry name" value="ENDOGLIN-RELATED"/>
    <property type="match status" value="1"/>
</dbReference>
<dbReference type="InterPro" id="IPR048407">
    <property type="entry name" value="Dumpy_DPY"/>
</dbReference>
<feature type="disulfide bond" evidence="6">
    <location>
        <begin position="5802"/>
        <end position="5812"/>
    </location>
</feature>
<dbReference type="PROSITE" id="PS51034">
    <property type="entry name" value="ZP_2"/>
    <property type="match status" value="1"/>
</dbReference>
<feature type="domain" description="EGF-like" evidence="8">
    <location>
        <begin position="4037"/>
        <end position="4074"/>
    </location>
</feature>
<feature type="domain" description="EGF-like" evidence="8">
    <location>
        <begin position="4085"/>
        <end position="4123"/>
    </location>
</feature>
<dbReference type="SUPFAM" id="SSF57184">
    <property type="entry name" value="Growth factor receptor domain"/>
    <property type="match status" value="2"/>
</dbReference>
<feature type="domain" description="EGF-like" evidence="8">
    <location>
        <begin position="3767"/>
        <end position="3805"/>
    </location>
</feature>
<feature type="domain" description="EGF-like" evidence="8">
    <location>
        <begin position="4297"/>
        <end position="4334"/>
    </location>
</feature>
<dbReference type="SMART" id="SM00181">
    <property type="entry name" value="EGF"/>
    <property type="match status" value="119"/>
</dbReference>
<feature type="domain" description="EGF-like" evidence="8">
    <location>
        <begin position="1045"/>
        <end position="1085"/>
    </location>
</feature>
<feature type="domain" description="EGF-like" evidence="8">
    <location>
        <begin position="2711"/>
        <end position="2746"/>
    </location>
</feature>
<dbReference type="InterPro" id="IPR000152">
    <property type="entry name" value="EGF-type_Asp/Asn_hydroxyl_site"/>
</dbReference>
<keyword evidence="7" id="KW-1133">Transmembrane helix</keyword>
<gene>
    <name evidence="11" type="ORF">B5V51_12327</name>
</gene>
<feature type="disulfide bond" evidence="6">
    <location>
        <begin position="4251"/>
        <end position="4261"/>
    </location>
</feature>
<dbReference type="GO" id="GO:0005576">
    <property type="term" value="C:extracellular region"/>
    <property type="evidence" value="ECO:0007669"/>
    <property type="project" value="InterPro"/>
</dbReference>
<dbReference type="SMART" id="SM00241">
    <property type="entry name" value="ZP"/>
    <property type="match status" value="1"/>
</dbReference>
<dbReference type="InterPro" id="IPR006150">
    <property type="entry name" value="Cys_repeat_1"/>
</dbReference>
<feature type="domain" description="EGF-like" evidence="8">
    <location>
        <begin position="4926"/>
        <end position="4965"/>
    </location>
</feature>
<keyword evidence="2" id="KW-0732">Signal</keyword>
<feature type="domain" description="EGF-like" evidence="8">
    <location>
        <begin position="6431"/>
        <end position="6469"/>
    </location>
</feature>
<dbReference type="Gene3D" id="2.10.25.10">
    <property type="entry name" value="Laminin"/>
    <property type="match status" value="6"/>
</dbReference>
<feature type="domain" description="EGF-like" evidence="8">
    <location>
        <begin position="5652"/>
        <end position="5688"/>
    </location>
</feature>
<dbReference type="PROSITE" id="PS51390">
    <property type="entry name" value="WAP"/>
    <property type="match status" value="1"/>
</dbReference>
<keyword evidence="1 6" id="KW-0245">EGF-like domain</keyword>
<feature type="disulfide bond" evidence="6">
    <location>
        <begin position="184"/>
        <end position="194"/>
    </location>
</feature>
<dbReference type="GO" id="GO:0005509">
    <property type="term" value="F:calcium ion binding"/>
    <property type="evidence" value="ECO:0007669"/>
    <property type="project" value="InterPro"/>
</dbReference>
<feature type="domain" description="EGF-like" evidence="8">
    <location>
        <begin position="1273"/>
        <end position="1312"/>
    </location>
</feature>
<comment type="caution">
    <text evidence="11">The sequence shown here is derived from an EMBL/GenBank/DDBJ whole genome shotgun (WGS) entry which is preliminary data.</text>
</comment>
<feature type="domain" description="EGF-like" evidence="8">
    <location>
        <begin position="3022"/>
        <end position="3064"/>
    </location>
</feature>
<dbReference type="SMART" id="SM00286">
    <property type="entry name" value="PTI"/>
    <property type="match status" value="36"/>
</dbReference>